<dbReference type="Gene3D" id="1.25.10.10">
    <property type="entry name" value="Leucine-rich Repeat Variant"/>
    <property type="match status" value="1"/>
</dbReference>
<evidence type="ECO:0000313" key="2">
    <source>
        <dbReference type="EMBL" id="AVP97857.1"/>
    </source>
</evidence>
<feature type="signal peptide" evidence="1">
    <location>
        <begin position="1"/>
        <end position="24"/>
    </location>
</feature>
<dbReference type="InterPro" id="IPR004155">
    <property type="entry name" value="PBS_lyase_HEAT"/>
</dbReference>
<dbReference type="SUPFAM" id="SSF48371">
    <property type="entry name" value="ARM repeat"/>
    <property type="match status" value="2"/>
</dbReference>
<protein>
    <recommendedName>
        <fullName evidence="4">HEAT repeat domain-containing protein</fullName>
    </recommendedName>
</protein>
<reference evidence="2 3" key="1">
    <citation type="submission" date="2018-03" db="EMBL/GenBank/DDBJ databases">
        <title>Ahniella affigens gen. nov., sp. nov., a gammaproteobacterium isolated from sandy soil near a stream.</title>
        <authorList>
            <person name="Ko Y."/>
            <person name="Kim J.-H."/>
        </authorList>
    </citation>
    <scope>NUCLEOTIDE SEQUENCE [LARGE SCALE GENOMIC DNA]</scope>
    <source>
        <strain evidence="2 3">D13</strain>
    </source>
</reference>
<dbReference type="RefSeq" id="WP_106891777.1">
    <property type="nucleotide sequence ID" value="NZ_CP027860.1"/>
</dbReference>
<dbReference type="InterPro" id="IPR016024">
    <property type="entry name" value="ARM-type_fold"/>
</dbReference>
<evidence type="ECO:0000313" key="3">
    <source>
        <dbReference type="Proteomes" id="UP000241074"/>
    </source>
</evidence>
<sequence>MNKRSLHILFTAGMAIAAASTFGAAPPTNGWAQWQTQRATGAPSYCCMEWNHGRQDADAAYCDLNQAQHSINSIKSDPDQTMQVFAHFESGKLTEVRTLSTSCEVRHRDQAVDLGTLSTADSVGLLTQTPSAAMDKRHDHSMLMLSVALHPGALAQNWLETQFRSDDRERRQDALFWLGQVRAEASRPILKQALTQDADERMRRHACFVVAESGLPERFDWLRDAAEHDSERSVRHDAWFWFAQAKPANAQAVLTTALQQAKDARTRDHLVFVLSQLPAPQGTDALIALLTDPNVGKETRKQALFWLGQSEDPRALAALDRFL</sequence>
<dbReference type="SMART" id="SM00567">
    <property type="entry name" value="EZ_HEAT"/>
    <property type="match status" value="4"/>
</dbReference>
<evidence type="ECO:0008006" key="4">
    <source>
        <dbReference type="Google" id="ProtNLM"/>
    </source>
</evidence>
<name>A0A2P1PSN1_9GAMM</name>
<dbReference type="Pfam" id="PF13646">
    <property type="entry name" value="HEAT_2"/>
    <property type="match status" value="2"/>
</dbReference>
<accession>A0A2P1PSN1</accession>
<organism evidence="2 3">
    <name type="scientific">Ahniella affigens</name>
    <dbReference type="NCBI Taxonomy" id="2021234"/>
    <lineage>
        <taxon>Bacteria</taxon>
        <taxon>Pseudomonadati</taxon>
        <taxon>Pseudomonadota</taxon>
        <taxon>Gammaproteobacteria</taxon>
        <taxon>Lysobacterales</taxon>
        <taxon>Rhodanobacteraceae</taxon>
        <taxon>Ahniella</taxon>
    </lineage>
</organism>
<feature type="chain" id="PRO_5015133253" description="HEAT repeat domain-containing protein" evidence="1">
    <location>
        <begin position="25"/>
        <end position="323"/>
    </location>
</feature>
<keyword evidence="3" id="KW-1185">Reference proteome</keyword>
<reference evidence="2 3" key="2">
    <citation type="submission" date="2018-03" db="EMBL/GenBank/DDBJ databases">
        <authorList>
            <person name="Keele B.F."/>
        </authorList>
    </citation>
    <scope>NUCLEOTIDE SEQUENCE [LARGE SCALE GENOMIC DNA]</scope>
    <source>
        <strain evidence="2 3">D13</strain>
    </source>
</reference>
<gene>
    <name evidence="2" type="ORF">C7S18_11915</name>
</gene>
<dbReference type="AlphaFoldDB" id="A0A2P1PSN1"/>
<dbReference type="Proteomes" id="UP000241074">
    <property type="component" value="Chromosome"/>
</dbReference>
<proteinExistence type="predicted"/>
<dbReference type="EMBL" id="CP027860">
    <property type="protein sequence ID" value="AVP97857.1"/>
    <property type="molecule type" value="Genomic_DNA"/>
</dbReference>
<evidence type="ECO:0000256" key="1">
    <source>
        <dbReference type="SAM" id="SignalP"/>
    </source>
</evidence>
<dbReference type="KEGG" id="xba:C7S18_11915"/>
<keyword evidence="1" id="KW-0732">Signal</keyword>
<dbReference type="OrthoDB" id="5953196at2"/>
<dbReference type="InterPro" id="IPR011989">
    <property type="entry name" value="ARM-like"/>
</dbReference>